<dbReference type="HOGENOM" id="CLU_3212311_0_0_10"/>
<proteinExistence type="predicted"/>
<sequence length="44" mass="4915">MIEDEINVSPLFKNKKVIDVPYEYLPTAVINLFESGSVGKSTVE</sequence>
<dbReference type="AlphaFoldDB" id="B6VTR1"/>
<accession>B6VTR1</accession>
<protein>
    <submittedName>
        <fullName evidence="1">Uncharacterized protein</fullName>
    </submittedName>
</protein>
<reference evidence="1 2" key="2">
    <citation type="submission" date="2008-10" db="EMBL/GenBank/DDBJ databases">
        <authorList>
            <person name="Fulton L."/>
            <person name="Clifton S."/>
            <person name="Fulton B."/>
            <person name="Xu J."/>
            <person name="Minx P."/>
            <person name="Pepin K.H."/>
            <person name="Johnson M."/>
            <person name="Thiruvilangam P."/>
            <person name="Bhonagiri V."/>
            <person name="Nash W.E."/>
            <person name="Mardis E.R."/>
            <person name="Wilson R.K."/>
        </authorList>
    </citation>
    <scope>NUCLEOTIDE SEQUENCE [LARGE SCALE GENOMIC DNA]</scope>
    <source>
        <strain evidence="1 2">DSM 17855</strain>
    </source>
</reference>
<reference evidence="1 2" key="1">
    <citation type="submission" date="2008-10" db="EMBL/GenBank/DDBJ databases">
        <title>Draft genome sequence of Bacteroides dorei (DSM 17855).</title>
        <authorList>
            <person name="Sudarsanam P."/>
            <person name="Ley R."/>
            <person name="Guruge J."/>
            <person name="Turnbaugh P.J."/>
            <person name="Mahowald M."/>
            <person name="Liep D."/>
            <person name="Gordon J."/>
        </authorList>
    </citation>
    <scope>NUCLEOTIDE SEQUENCE [LARGE SCALE GENOMIC DNA]</scope>
    <source>
        <strain evidence="1 2">DSM 17855</strain>
    </source>
</reference>
<gene>
    <name evidence="1" type="ORF">BACDOR_00507</name>
</gene>
<organism evidence="1 2">
    <name type="scientific">Phocaeicola dorei DSM 17855</name>
    <dbReference type="NCBI Taxonomy" id="483217"/>
    <lineage>
        <taxon>Bacteria</taxon>
        <taxon>Pseudomonadati</taxon>
        <taxon>Bacteroidota</taxon>
        <taxon>Bacteroidia</taxon>
        <taxon>Bacteroidales</taxon>
        <taxon>Bacteroidaceae</taxon>
        <taxon>Phocaeicola</taxon>
    </lineage>
</organism>
<evidence type="ECO:0000313" key="2">
    <source>
        <dbReference type="Proteomes" id="UP000004849"/>
    </source>
</evidence>
<name>B6VTR1_9BACT</name>
<evidence type="ECO:0000313" key="1">
    <source>
        <dbReference type="EMBL" id="EEB26821.1"/>
    </source>
</evidence>
<dbReference type="EMBL" id="ABWZ01000013">
    <property type="protein sequence ID" value="EEB26821.1"/>
    <property type="molecule type" value="Genomic_DNA"/>
</dbReference>
<dbReference type="Proteomes" id="UP000004849">
    <property type="component" value="Unassembled WGS sequence"/>
</dbReference>